<evidence type="ECO:0000259" key="1">
    <source>
        <dbReference type="Pfam" id="PF01850"/>
    </source>
</evidence>
<dbReference type="CDD" id="cd09874">
    <property type="entry name" value="PIN_MT3492-like"/>
    <property type="match status" value="1"/>
</dbReference>
<dbReference type="EMBL" id="QPGA01000027">
    <property type="protein sequence ID" value="RDE50041.1"/>
    <property type="molecule type" value="Genomic_DNA"/>
</dbReference>
<dbReference type="AlphaFoldDB" id="A0A369XIV6"/>
<dbReference type="Pfam" id="PF01850">
    <property type="entry name" value="PIN"/>
    <property type="match status" value="1"/>
</dbReference>
<comment type="caution">
    <text evidence="2">The sequence shown here is derived from an EMBL/GenBank/DDBJ whole genome shotgun (WGS) entry which is preliminary data.</text>
</comment>
<reference evidence="2 3" key="1">
    <citation type="submission" date="2018-05" db="EMBL/GenBank/DDBJ databases">
        <title>Integrated omic analyses show evidence that a Ca. Accumulibacter phosphatis strain performs denitrification under micro-aerobic conditions.</title>
        <authorList>
            <person name="Camejo P.Y."/>
            <person name="Katherine M.D."/>
            <person name="Daniel N.R."/>
        </authorList>
    </citation>
    <scope>NUCLEOTIDE SEQUENCE [LARGE SCALE GENOMIC DNA]</scope>
    <source>
        <strain evidence="2">UW-LDO-IC</strain>
    </source>
</reference>
<dbReference type="Gene3D" id="3.40.50.1010">
    <property type="entry name" value="5'-nuclease"/>
    <property type="match status" value="1"/>
</dbReference>
<dbReference type="SUPFAM" id="SSF88723">
    <property type="entry name" value="PIN domain-like"/>
    <property type="match status" value="1"/>
</dbReference>
<evidence type="ECO:0000313" key="3">
    <source>
        <dbReference type="Proteomes" id="UP000253831"/>
    </source>
</evidence>
<name>A0A369XIV6_9PROT</name>
<proteinExistence type="predicted"/>
<accession>A0A369XIV6</accession>
<dbReference type="InterPro" id="IPR002716">
    <property type="entry name" value="PIN_dom"/>
</dbReference>
<sequence length="140" mass="15007">MIYLDTSLLTAIFFREANAGALVGWMESVREQKLMISAWPLTEMVSVGGIKRRTGAVDVATGEQALVNFQRFASGKLGLVEIEPGDFRTAAVLIATPAALRAGDALHLAVARRLNARLASIDRRLCEAADLLGIGRVDVA</sequence>
<evidence type="ECO:0000313" key="2">
    <source>
        <dbReference type="EMBL" id="RDE50041.1"/>
    </source>
</evidence>
<gene>
    <name evidence="2" type="ORF">DVS81_13370</name>
</gene>
<dbReference type="InterPro" id="IPR029060">
    <property type="entry name" value="PIN-like_dom_sf"/>
</dbReference>
<feature type="domain" description="PIN" evidence="1">
    <location>
        <begin position="2"/>
        <end position="130"/>
    </location>
</feature>
<protein>
    <submittedName>
        <fullName evidence="2">PIN domain-containing protein</fullName>
    </submittedName>
</protein>
<dbReference type="Proteomes" id="UP000253831">
    <property type="component" value="Unassembled WGS sequence"/>
</dbReference>
<organism evidence="2 3">
    <name type="scientific">Candidatus Accumulibacter meliphilus</name>
    <dbReference type="NCBI Taxonomy" id="2211374"/>
    <lineage>
        <taxon>Bacteria</taxon>
        <taxon>Pseudomonadati</taxon>
        <taxon>Pseudomonadota</taxon>
        <taxon>Betaproteobacteria</taxon>
        <taxon>Candidatus Accumulibacter</taxon>
    </lineage>
</organism>